<dbReference type="InterPro" id="IPR011992">
    <property type="entry name" value="EF-hand-dom_pair"/>
</dbReference>
<dbReference type="Pfam" id="PF13405">
    <property type="entry name" value="EF-hand_6"/>
    <property type="match status" value="1"/>
</dbReference>
<dbReference type="InterPro" id="IPR002048">
    <property type="entry name" value="EF_hand_dom"/>
</dbReference>
<feature type="non-terminal residue" evidence="2">
    <location>
        <position position="1"/>
    </location>
</feature>
<dbReference type="SUPFAM" id="SSF47473">
    <property type="entry name" value="EF-hand"/>
    <property type="match status" value="1"/>
</dbReference>
<evidence type="ECO:0000313" key="2">
    <source>
        <dbReference type="EMBL" id="RCN24215.1"/>
    </source>
</evidence>
<accession>A0A368EZV0</accession>
<reference evidence="2 3" key="1">
    <citation type="submission" date="2014-10" db="EMBL/GenBank/DDBJ databases">
        <title>Draft genome of the hookworm Ancylostoma caninum.</title>
        <authorList>
            <person name="Mitreva M."/>
        </authorList>
    </citation>
    <scope>NUCLEOTIDE SEQUENCE [LARGE SCALE GENOMIC DNA]</scope>
    <source>
        <strain evidence="2 3">Baltimore</strain>
    </source>
</reference>
<gene>
    <name evidence="2" type="ORF">ANCCAN_30094</name>
</gene>
<feature type="domain" description="EF-hand" evidence="1">
    <location>
        <begin position="30"/>
        <end position="65"/>
    </location>
</feature>
<organism evidence="2 3">
    <name type="scientific">Ancylostoma caninum</name>
    <name type="common">Dog hookworm</name>
    <dbReference type="NCBI Taxonomy" id="29170"/>
    <lineage>
        <taxon>Eukaryota</taxon>
        <taxon>Metazoa</taxon>
        <taxon>Ecdysozoa</taxon>
        <taxon>Nematoda</taxon>
        <taxon>Chromadorea</taxon>
        <taxon>Rhabditida</taxon>
        <taxon>Rhabditina</taxon>
        <taxon>Rhabditomorpha</taxon>
        <taxon>Strongyloidea</taxon>
        <taxon>Ancylostomatidae</taxon>
        <taxon>Ancylostomatinae</taxon>
        <taxon>Ancylostoma</taxon>
    </lineage>
</organism>
<sequence length="124" mass="14036">FALSSTSTHLFSDKQRSIAYHAFTQLLHDFYEEQGMQAFKRYDKKGDGTISSIDFQHIMTTVKKHLLTDFVRNNLIAVSGGGASGHKVKSRIVSPGRARYLESSCCMTSPLRRCLTKFLEEIFP</sequence>
<protein>
    <recommendedName>
        <fullName evidence="1">EF-hand domain-containing protein</fullName>
    </recommendedName>
</protein>
<comment type="caution">
    <text evidence="2">The sequence shown here is derived from an EMBL/GenBank/DDBJ whole genome shotgun (WGS) entry which is preliminary data.</text>
</comment>
<evidence type="ECO:0000313" key="3">
    <source>
        <dbReference type="Proteomes" id="UP000252519"/>
    </source>
</evidence>
<dbReference type="OrthoDB" id="2161at2759"/>
<dbReference type="STRING" id="29170.A0A368EZV0"/>
<dbReference type="PROSITE" id="PS50222">
    <property type="entry name" value="EF_HAND_2"/>
    <property type="match status" value="1"/>
</dbReference>
<dbReference type="GO" id="GO:0005509">
    <property type="term" value="F:calcium ion binding"/>
    <property type="evidence" value="ECO:0007669"/>
    <property type="project" value="InterPro"/>
</dbReference>
<name>A0A368EZV0_ANCCA</name>
<dbReference type="EMBL" id="JOJR01022208">
    <property type="protein sequence ID" value="RCN24215.1"/>
    <property type="molecule type" value="Genomic_DNA"/>
</dbReference>
<dbReference type="Gene3D" id="1.10.238.10">
    <property type="entry name" value="EF-hand"/>
    <property type="match status" value="1"/>
</dbReference>
<evidence type="ECO:0000259" key="1">
    <source>
        <dbReference type="PROSITE" id="PS50222"/>
    </source>
</evidence>
<keyword evidence="3" id="KW-1185">Reference proteome</keyword>
<proteinExistence type="predicted"/>
<dbReference type="AlphaFoldDB" id="A0A368EZV0"/>
<dbReference type="Proteomes" id="UP000252519">
    <property type="component" value="Unassembled WGS sequence"/>
</dbReference>